<dbReference type="Proteomes" id="UP001432216">
    <property type="component" value="Chromosome 14"/>
</dbReference>
<organism evidence="1 2">
    <name type="scientific">Cryptococcus decagattii</name>
    <dbReference type="NCBI Taxonomy" id="1859122"/>
    <lineage>
        <taxon>Eukaryota</taxon>
        <taxon>Fungi</taxon>
        <taxon>Dikarya</taxon>
        <taxon>Basidiomycota</taxon>
        <taxon>Agaricomycotina</taxon>
        <taxon>Tremellomycetes</taxon>
        <taxon>Tremellales</taxon>
        <taxon>Cryptococcaceae</taxon>
        <taxon>Cryptococcus</taxon>
        <taxon>Cryptococcus gattii species complex</taxon>
    </lineage>
</organism>
<dbReference type="GeneID" id="89993359"/>
<proteinExistence type="predicted"/>
<name>A0ABZ2B6Y9_9TREE</name>
<keyword evidence="2" id="KW-1185">Reference proteome</keyword>
<dbReference type="RefSeq" id="XP_064724440.1">
    <property type="nucleotide sequence ID" value="XM_064868368.1"/>
</dbReference>
<dbReference type="EMBL" id="CP143819">
    <property type="protein sequence ID" value="WVO25201.1"/>
    <property type="molecule type" value="Genomic_DNA"/>
</dbReference>
<reference evidence="1 2" key="1">
    <citation type="submission" date="2024-01" db="EMBL/GenBank/DDBJ databases">
        <title>Comparative genomics of Cryptococcus and Kwoniella reveals pathogenesis evolution and contrasting modes of karyotype evolution via chromosome fusion or intercentromeric recombination.</title>
        <authorList>
            <person name="Coelho M.A."/>
            <person name="David-Palma M."/>
            <person name="Shea T."/>
            <person name="Bowers K."/>
            <person name="McGinley-Smith S."/>
            <person name="Mohammad A.W."/>
            <person name="Gnirke A."/>
            <person name="Yurkov A.M."/>
            <person name="Nowrousian M."/>
            <person name="Sun S."/>
            <person name="Cuomo C.A."/>
            <person name="Heitman J."/>
        </authorList>
    </citation>
    <scope>NUCLEOTIDE SEQUENCE [LARGE SCALE GENOMIC DNA]</scope>
    <source>
        <strain evidence="1 2">7685027</strain>
    </source>
</reference>
<evidence type="ECO:0000313" key="2">
    <source>
        <dbReference type="Proteomes" id="UP001432216"/>
    </source>
</evidence>
<evidence type="ECO:0000313" key="1">
    <source>
        <dbReference type="EMBL" id="WVO25201.1"/>
    </source>
</evidence>
<gene>
    <name evidence="1" type="ORF">IAS62_006591</name>
</gene>
<sequence length="72" mass="7485">MTTLPHPKSRNAVLLLRLTARTPLAGAMDGPSPSLAHASPCPAIATCFLPSSIFHSHPSPTPADSTTLNPPF</sequence>
<accession>A0ABZ2B6Y9</accession>
<protein>
    <submittedName>
        <fullName evidence="1">Uncharacterized protein</fullName>
    </submittedName>
</protein>